<keyword evidence="2" id="KW-1185">Reference proteome</keyword>
<protein>
    <submittedName>
        <fullName evidence="1">Uncharacterized protein</fullName>
    </submittedName>
</protein>
<comment type="caution">
    <text evidence="1">The sequence shown here is derived from an EMBL/GenBank/DDBJ whole genome shotgun (WGS) entry which is preliminary data.</text>
</comment>
<dbReference type="AlphaFoldDB" id="A0A9J6AU16"/>
<dbReference type="PANTHER" id="PTHR33499:SF26">
    <property type="entry name" value="DUF4216 DOMAIN-CONTAINING PROTEIN"/>
    <property type="match status" value="1"/>
</dbReference>
<dbReference type="Proteomes" id="UP000824120">
    <property type="component" value="Chromosome 2"/>
</dbReference>
<name>A0A9J6AU16_SOLCO</name>
<reference evidence="1 2" key="1">
    <citation type="submission" date="2020-09" db="EMBL/GenBank/DDBJ databases">
        <title>De no assembly of potato wild relative species, Solanum commersonii.</title>
        <authorList>
            <person name="Cho K."/>
        </authorList>
    </citation>
    <scope>NUCLEOTIDE SEQUENCE [LARGE SCALE GENOMIC DNA]</scope>
    <source>
        <strain evidence="1">LZ3.2</strain>
        <tissue evidence="1">Leaf</tissue>
    </source>
</reference>
<gene>
    <name evidence="1" type="ORF">H5410_013051</name>
</gene>
<evidence type="ECO:0000313" key="1">
    <source>
        <dbReference type="EMBL" id="KAG5627833.1"/>
    </source>
</evidence>
<proteinExistence type="predicted"/>
<accession>A0A9J6AU16</accession>
<dbReference type="EMBL" id="JACXVP010000002">
    <property type="protein sequence ID" value="KAG5627833.1"/>
    <property type="molecule type" value="Genomic_DNA"/>
</dbReference>
<dbReference type="OrthoDB" id="1300094at2759"/>
<organism evidence="1 2">
    <name type="scientific">Solanum commersonii</name>
    <name type="common">Commerson's wild potato</name>
    <name type="synonym">Commerson's nightshade</name>
    <dbReference type="NCBI Taxonomy" id="4109"/>
    <lineage>
        <taxon>Eukaryota</taxon>
        <taxon>Viridiplantae</taxon>
        <taxon>Streptophyta</taxon>
        <taxon>Embryophyta</taxon>
        <taxon>Tracheophyta</taxon>
        <taxon>Spermatophyta</taxon>
        <taxon>Magnoliopsida</taxon>
        <taxon>eudicotyledons</taxon>
        <taxon>Gunneridae</taxon>
        <taxon>Pentapetalae</taxon>
        <taxon>asterids</taxon>
        <taxon>lamiids</taxon>
        <taxon>Solanales</taxon>
        <taxon>Solanaceae</taxon>
        <taxon>Solanoideae</taxon>
        <taxon>Solaneae</taxon>
        <taxon>Solanum</taxon>
    </lineage>
</organism>
<sequence length="89" mass="10565">MKSYQFQEVASLEIGQKLKAIFYNNQTVGANINLFLRHLGKIIRDRNICPLVVLSWHDIKQEKLNHMWTTVERKFESVDMNYHHDHNLG</sequence>
<evidence type="ECO:0000313" key="2">
    <source>
        <dbReference type="Proteomes" id="UP000824120"/>
    </source>
</evidence>
<dbReference type="PANTHER" id="PTHR33499">
    <property type="entry name" value="OS12G0282400 PROTEIN-RELATED"/>
    <property type="match status" value="1"/>
</dbReference>